<feature type="region of interest" description="Disordered" evidence="3">
    <location>
        <begin position="178"/>
        <end position="198"/>
    </location>
</feature>
<feature type="compositionally biased region" description="Basic and acidic residues" evidence="3">
    <location>
        <begin position="178"/>
        <end position="188"/>
    </location>
</feature>
<reference evidence="5" key="1">
    <citation type="submission" date="2022-07" db="EMBL/GenBank/DDBJ databases">
        <title>Phylogenomic reconstructions and comparative analyses of Kickxellomycotina fungi.</title>
        <authorList>
            <person name="Reynolds N.K."/>
            <person name="Stajich J.E."/>
            <person name="Barry K."/>
            <person name="Grigoriev I.V."/>
            <person name="Crous P."/>
            <person name="Smith M.E."/>
        </authorList>
    </citation>
    <scope>NUCLEOTIDE SEQUENCE</scope>
    <source>
        <strain evidence="5">NBRC 105414</strain>
    </source>
</reference>
<dbReference type="PANTHER" id="PTHR47845:SF1">
    <property type="entry name" value="NUCLEAR SPECKLE SPLICING REGULATORY PROTEIN 1 HOMOLOG"/>
    <property type="match status" value="1"/>
</dbReference>
<keyword evidence="2" id="KW-0175">Coiled coil</keyword>
<evidence type="ECO:0000256" key="2">
    <source>
        <dbReference type="ARBA" id="ARBA00023054"/>
    </source>
</evidence>
<dbReference type="InterPro" id="IPR018612">
    <property type="entry name" value="NSRP1_N"/>
</dbReference>
<feature type="compositionally biased region" description="Low complexity" evidence="3">
    <location>
        <begin position="23"/>
        <end position="32"/>
    </location>
</feature>
<evidence type="ECO:0000256" key="3">
    <source>
        <dbReference type="SAM" id="MobiDB-lite"/>
    </source>
</evidence>
<keyword evidence="6" id="KW-1185">Reference proteome</keyword>
<feature type="region of interest" description="Disordered" evidence="3">
    <location>
        <begin position="23"/>
        <end position="70"/>
    </location>
</feature>
<organism evidence="5 6">
    <name type="scientific">Coemansia javaensis</name>
    <dbReference type="NCBI Taxonomy" id="2761396"/>
    <lineage>
        <taxon>Eukaryota</taxon>
        <taxon>Fungi</taxon>
        <taxon>Fungi incertae sedis</taxon>
        <taxon>Zoopagomycota</taxon>
        <taxon>Kickxellomycotina</taxon>
        <taxon>Kickxellomycetes</taxon>
        <taxon>Kickxellales</taxon>
        <taxon>Kickxellaceae</taxon>
        <taxon>Coemansia</taxon>
    </lineage>
</organism>
<dbReference type="InterPro" id="IPR053246">
    <property type="entry name" value="NS_splicing_regulatory_protein"/>
</dbReference>
<protein>
    <recommendedName>
        <fullName evidence="4">Nuclear speckle splicing regulatory protein 1 N-terminal domain-containing protein</fullName>
    </recommendedName>
</protein>
<feature type="compositionally biased region" description="Basic residues" evidence="3">
    <location>
        <begin position="274"/>
        <end position="283"/>
    </location>
</feature>
<dbReference type="Proteomes" id="UP001140217">
    <property type="component" value="Unassembled WGS sequence"/>
</dbReference>
<name>A0A9W8LGB0_9FUNG</name>
<evidence type="ECO:0000256" key="1">
    <source>
        <dbReference type="ARBA" id="ARBA00010126"/>
    </source>
</evidence>
<proteinExistence type="inferred from homology"/>
<evidence type="ECO:0000313" key="5">
    <source>
        <dbReference type="EMBL" id="KAJ2778003.1"/>
    </source>
</evidence>
<feature type="region of interest" description="Disordered" evidence="3">
    <location>
        <begin position="98"/>
        <end position="121"/>
    </location>
</feature>
<sequence length="345" mass="37034">MRKSGPSLKFGLNARKPTAAAAAAAAPARGAGSRLDARSAFEEPAEGGSETAQQGLRPGSVFAGGTQTQQAEKLAAEIAAADPSAFAYDEVYDSFSGARKQAKQRARDGGGGGGSGDHRPRYMEKLIETAKQRREQSEVVKERLLAKEREREGEQFADKETFVTAGYRELKEQRERLVAEEEAREAEAARAGPRPGFDAAAAGLYRQLLDRVDREDAAIAAAAAGGAPAPSQPDGPAKPAALGTGLNVMARSTGQRPAGAECRPSDGVADRKDRHQSRPHHSGRWGQSTAKHIEADLDRLERDKHQAQDHQRQALLKKYARRNDDAAVEAARQRYLARKQQAAGP</sequence>
<dbReference type="EMBL" id="JANBUL010000255">
    <property type="protein sequence ID" value="KAJ2778003.1"/>
    <property type="molecule type" value="Genomic_DNA"/>
</dbReference>
<dbReference type="GO" id="GO:0000381">
    <property type="term" value="P:regulation of alternative mRNA splicing, via spliceosome"/>
    <property type="evidence" value="ECO:0007669"/>
    <property type="project" value="InterPro"/>
</dbReference>
<dbReference type="OrthoDB" id="446635at2759"/>
<feature type="compositionally biased region" description="Basic and acidic residues" evidence="3">
    <location>
        <begin position="291"/>
        <end position="312"/>
    </location>
</feature>
<feature type="domain" description="Nuclear speckle splicing regulatory protein 1 N-terminal" evidence="4">
    <location>
        <begin position="72"/>
        <end position="189"/>
    </location>
</feature>
<feature type="region of interest" description="Disordered" evidence="3">
    <location>
        <begin position="222"/>
        <end position="345"/>
    </location>
</feature>
<dbReference type="PANTHER" id="PTHR47845">
    <property type="entry name" value="NUCLEAR SPECKLE SPLICING REGULATORY PROTEIN 1 HOMOLOG"/>
    <property type="match status" value="1"/>
</dbReference>
<dbReference type="AlphaFoldDB" id="A0A9W8LGB0"/>
<comment type="caution">
    <text evidence="5">The sequence shown here is derived from an EMBL/GenBank/DDBJ whole genome shotgun (WGS) entry which is preliminary data.</text>
</comment>
<gene>
    <name evidence="5" type="ORF">H4R18_004852</name>
</gene>
<accession>A0A9W8LGB0</accession>
<evidence type="ECO:0000259" key="4">
    <source>
        <dbReference type="Pfam" id="PF09745"/>
    </source>
</evidence>
<comment type="similarity">
    <text evidence="1">Belongs to the NSRP1 family.</text>
</comment>
<evidence type="ECO:0000313" key="6">
    <source>
        <dbReference type="Proteomes" id="UP001140217"/>
    </source>
</evidence>
<feature type="compositionally biased region" description="Low complexity" evidence="3">
    <location>
        <begin position="222"/>
        <end position="237"/>
    </location>
</feature>
<dbReference type="Pfam" id="PF09745">
    <property type="entry name" value="NSRP1_N"/>
    <property type="match status" value="1"/>
</dbReference>